<accession>A0A453L556</accession>
<reference evidence="3" key="2">
    <citation type="journal article" date="2017" name="Nat. Plants">
        <title>The Aegilops tauschii genome reveals multiple impacts of transposons.</title>
        <authorList>
            <person name="Zhao G."/>
            <person name="Zou C."/>
            <person name="Li K."/>
            <person name="Wang K."/>
            <person name="Li T."/>
            <person name="Gao L."/>
            <person name="Zhang X."/>
            <person name="Wang H."/>
            <person name="Yang Z."/>
            <person name="Liu X."/>
            <person name="Jiang W."/>
            <person name="Mao L."/>
            <person name="Kong X."/>
            <person name="Jiao Y."/>
            <person name="Jia J."/>
        </authorList>
    </citation>
    <scope>NUCLEOTIDE SEQUENCE [LARGE SCALE GENOMIC DNA]</scope>
    <source>
        <strain evidence="3">cv. AL8/78</strain>
    </source>
</reference>
<keyword evidence="3" id="KW-1185">Reference proteome</keyword>
<reference evidence="2" key="5">
    <citation type="journal article" date="2021" name="G3 (Bethesda)">
        <title>Aegilops tauschii genome assembly Aet v5.0 features greater sequence contiguity and improved annotation.</title>
        <authorList>
            <person name="Wang L."/>
            <person name="Zhu T."/>
            <person name="Rodriguez J.C."/>
            <person name="Deal K.R."/>
            <person name="Dubcovsky J."/>
            <person name="McGuire P.E."/>
            <person name="Lux T."/>
            <person name="Spannagl M."/>
            <person name="Mayer K.F.X."/>
            <person name="Baldrich P."/>
            <person name="Meyers B.C."/>
            <person name="Huo N."/>
            <person name="Gu Y.Q."/>
            <person name="Zhou H."/>
            <person name="Devos K.M."/>
            <person name="Bennetzen J.L."/>
            <person name="Unver T."/>
            <person name="Budak H."/>
            <person name="Gulick P.J."/>
            <person name="Galiba G."/>
            <person name="Kalapos B."/>
            <person name="Nelson D.R."/>
            <person name="Li P."/>
            <person name="You F.M."/>
            <person name="Luo M.C."/>
            <person name="Dvorak J."/>
        </authorList>
    </citation>
    <scope>NUCLEOTIDE SEQUENCE [LARGE SCALE GENOMIC DNA]</scope>
    <source>
        <strain evidence="2">cv. AL8/78</strain>
    </source>
</reference>
<evidence type="ECO:0000256" key="1">
    <source>
        <dbReference type="SAM" id="MobiDB-lite"/>
    </source>
</evidence>
<dbReference type="AlphaFoldDB" id="A0A453L556"/>
<evidence type="ECO:0000313" key="3">
    <source>
        <dbReference type="Proteomes" id="UP000015105"/>
    </source>
</evidence>
<reference evidence="3" key="1">
    <citation type="journal article" date="2014" name="Science">
        <title>Ancient hybridizations among the ancestral genomes of bread wheat.</title>
        <authorList>
            <consortium name="International Wheat Genome Sequencing Consortium,"/>
            <person name="Marcussen T."/>
            <person name="Sandve S.R."/>
            <person name="Heier L."/>
            <person name="Spannagl M."/>
            <person name="Pfeifer M."/>
            <person name="Jakobsen K.S."/>
            <person name="Wulff B.B."/>
            <person name="Steuernagel B."/>
            <person name="Mayer K.F."/>
            <person name="Olsen O.A."/>
        </authorList>
    </citation>
    <scope>NUCLEOTIDE SEQUENCE [LARGE SCALE GENOMIC DNA]</scope>
    <source>
        <strain evidence="3">cv. AL8/78</strain>
    </source>
</reference>
<name>A0A453L556_AEGTS</name>
<feature type="region of interest" description="Disordered" evidence="1">
    <location>
        <begin position="1"/>
        <end position="31"/>
    </location>
</feature>
<feature type="compositionally biased region" description="Low complexity" evidence="1">
    <location>
        <begin position="15"/>
        <end position="24"/>
    </location>
</feature>
<dbReference type="Gramene" id="AET5Gv20632200.5">
    <property type="protein sequence ID" value="AET5Gv20632200.5"/>
    <property type="gene ID" value="AET5Gv20632200"/>
</dbReference>
<organism evidence="2 3">
    <name type="scientific">Aegilops tauschii subsp. strangulata</name>
    <name type="common">Goatgrass</name>
    <dbReference type="NCBI Taxonomy" id="200361"/>
    <lineage>
        <taxon>Eukaryota</taxon>
        <taxon>Viridiplantae</taxon>
        <taxon>Streptophyta</taxon>
        <taxon>Embryophyta</taxon>
        <taxon>Tracheophyta</taxon>
        <taxon>Spermatophyta</taxon>
        <taxon>Magnoliopsida</taxon>
        <taxon>Liliopsida</taxon>
        <taxon>Poales</taxon>
        <taxon>Poaceae</taxon>
        <taxon>BOP clade</taxon>
        <taxon>Pooideae</taxon>
        <taxon>Triticodae</taxon>
        <taxon>Triticeae</taxon>
        <taxon>Triticinae</taxon>
        <taxon>Aegilops</taxon>
    </lineage>
</organism>
<dbReference type="Proteomes" id="UP000015105">
    <property type="component" value="Chromosome 5D"/>
</dbReference>
<dbReference type="EnsemblPlants" id="AET5Gv20632200.5">
    <property type="protein sequence ID" value="AET5Gv20632200.5"/>
    <property type="gene ID" value="AET5Gv20632200"/>
</dbReference>
<evidence type="ECO:0000313" key="2">
    <source>
        <dbReference type="EnsemblPlants" id="AET5Gv20632200.5"/>
    </source>
</evidence>
<reference evidence="2" key="3">
    <citation type="journal article" date="2017" name="Nature">
        <title>Genome sequence of the progenitor of the wheat D genome Aegilops tauschii.</title>
        <authorList>
            <person name="Luo M.C."/>
            <person name="Gu Y.Q."/>
            <person name="Puiu D."/>
            <person name="Wang H."/>
            <person name="Twardziok S.O."/>
            <person name="Deal K.R."/>
            <person name="Huo N."/>
            <person name="Zhu T."/>
            <person name="Wang L."/>
            <person name="Wang Y."/>
            <person name="McGuire P.E."/>
            <person name="Liu S."/>
            <person name="Long H."/>
            <person name="Ramasamy R.K."/>
            <person name="Rodriguez J.C."/>
            <person name="Van S.L."/>
            <person name="Yuan L."/>
            <person name="Wang Z."/>
            <person name="Xia Z."/>
            <person name="Xiao L."/>
            <person name="Anderson O.D."/>
            <person name="Ouyang S."/>
            <person name="Liang Y."/>
            <person name="Zimin A.V."/>
            <person name="Pertea G."/>
            <person name="Qi P."/>
            <person name="Bennetzen J.L."/>
            <person name="Dai X."/>
            <person name="Dawson M.W."/>
            <person name="Muller H.G."/>
            <person name="Kugler K."/>
            <person name="Rivarola-Duarte L."/>
            <person name="Spannagl M."/>
            <person name="Mayer K.F.X."/>
            <person name="Lu F.H."/>
            <person name="Bevan M.W."/>
            <person name="Leroy P."/>
            <person name="Li P."/>
            <person name="You F.M."/>
            <person name="Sun Q."/>
            <person name="Liu Z."/>
            <person name="Lyons E."/>
            <person name="Wicker T."/>
            <person name="Salzberg S.L."/>
            <person name="Devos K.M."/>
            <person name="Dvorak J."/>
        </authorList>
    </citation>
    <scope>NUCLEOTIDE SEQUENCE [LARGE SCALE GENOMIC DNA]</scope>
    <source>
        <strain evidence="2">cv. AL8/78</strain>
    </source>
</reference>
<reference evidence="2" key="4">
    <citation type="submission" date="2019-03" db="UniProtKB">
        <authorList>
            <consortium name="EnsemblPlants"/>
        </authorList>
    </citation>
    <scope>IDENTIFICATION</scope>
</reference>
<proteinExistence type="predicted"/>
<protein>
    <submittedName>
        <fullName evidence="2">Uncharacterized protein</fullName>
    </submittedName>
</protein>
<sequence>HCCRYEGLKPPSSPTPSFSSGTTGQAVKESP</sequence>